<evidence type="ECO:0000313" key="2">
    <source>
        <dbReference type="EMBL" id="MBD2534246.1"/>
    </source>
</evidence>
<protein>
    <submittedName>
        <fullName evidence="2">DUF1392 family protein</fullName>
    </submittedName>
</protein>
<dbReference type="Pfam" id="PF07154">
    <property type="entry name" value="DUF1392"/>
    <property type="match status" value="1"/>
</dbReference>
<comment type="caution">
    <text evidence="2">The sequence shown here is derived from an EMBL/GenBank/DDBJ whole genome shotgun (WGS) entry which is preliminary data.</text>
</comment>
<sequence length="193" mass="21745">MINQVPNLETCWYLSPPWGKEIPPLEVSLLEKVYVTTTKSFGYCCGVEWSAKGWNYEIVSGNDNLTVLGREIIGTGSLQLVTKEKPVFGLGELVEFRFHGDGPPARIVQGIQLICDSWFYCIEWISPELSENGDASDKEKMGQASYPTDPPFTQTSIPKKPALFSKLLPRDEMFSSKDSLARVTEYDLERVRL</sequence>
<dbReference type="InterPro" id="IPR009824">
    <property type="entry name" value="DUF1392"/>
</dbReference>
<evidence type="ECO:0000256" key="1">
    <source>
        <dbReference type="SAM" id="MobiDB-lite"/>
    </source>
</evidence>
<gene>
    <name evidence="2" type="ORF">H6G97_33880</name>
</gene>
<proteinExistence type="predicted"/>
<dbReference type="Proteomes" id="UP000623440">
    <property type="component" value="Unassembled WGS sequence"/>
</dbReference>
<keyword evidence="3" id="KW-1185">Reference proteome</keyword>
<reference evidence="2 3" key="1">
    <citation type="journal article" date="2020" name="ISME J.">
        <title>Comparative genomics reveals insights into cyanobacterial evolution and habitat adaptation.</title>
        <authorList>
            <person name="Chen M.Y."/>
            <person name="Teng W.K."/>
            <person name="Zhao L."/>
            <person name="Hu C.X."/>
            <person name="Zhou Y.K."/>
            <person name="Han B.P."/>
            <person name="Song L.R."/>
            <person name="Shu W.S."/>
        </authorList>
    </citation>
    <scope>NUCLEOTIDE SEQUENCE [LARGE SCALE GENOMIC DNA]</scope>
    <source>
        <strain evidence="2 3">FACHB-838</strain>
    </source>
</reference>
<evidence type="ECO:0000313" key="3">
    <source>
        <dbReference type="Proteomes" id="UP000623440"/>
    </source>
</evidence>
<dbReference type="EMBL" id="JACJSI010000146">
    <property type="protein sequence ID" value="MBD2534246.1"/>
    <property type="molecule type" value="Genomic_DNA"/>
</dbReference>
<name>A0ABR8DY16_9NOSO</name>
<accession>A0ABR8DY16</accession>
<feature type="region of interest" description="Disordered" evidence="1">
    <location>
        <begin position="133"/>
        <end position="155"/>
    </location>
</feature>
<dbReference type="RefSeq" id="WP_190944755.1">
    <property type="nucleotide sequence ID" value="NZ_JACJSI010000146.1"/>
</dbReference>
<organism evidence="2 3">
    <name type="scientific">Nostoc flagelliforme FACHB-838</name>
    <dbReference type="NCBI Taxonomy" id="2692904"/>
    <lineage>
        <taxon>Bacteria</taxon>
        <taxon>Bacillati</taxon>
        <taxon>Cyanobacteriota</taxon>
        <taxon>Cyanophyceae</taxon>
        <taxon>Nostocales</taxon>
        <taxon>Nostocaceae</taxon>
        <taxon>Nostoc</taxon>
    </lineage>
</organism>